<feature type="domain" description="PAC" evidence="11">
    <location>
        <begin position="948"/>
        <end position="1000"/>
    </location>
</feature>
<name>A0A1H9YHE5_9PROT</name>
<dbReference type="InterPro" id="IPR022641">
    <property type="entry name" value="CheR_N"/>
</dbReference>
<protein>
    <recommendedName>
        <fullName evidence="2">protein-glutamate O-methyltransferase</fullName>
        <ecNumber evidence="2">2.1.1.80</ecNumber>
    </recommendedName>
</protein>
<evidence type="ECO:0000256" key="3">
    <source>
        <dbReference type="ARBA" id="ARBA00022603"/>
    </source>
</evidence>
<dbReference type="GO" id="GO:0008984">
    <property type="term" value="F:protein-glutamate methylesterase activity"/>
    <property type="evidence" value="ECO:0007669"/>
    <property type="project" value="InterPro"/>
</dbReference>
<dbReference type="CDD" id="cd01948">
    <property type="entry name" value="EAL"/>
    <property type="match status" value="1"/>
</dbReference>
<dbReference type="Gene3D" id="3.20.20.450">
    <property type="entry name" value="EAL domain"/>
    <property type="match status" value="1"/>
</dbReference>
<dbReference type="InterPro" id="IPR000160">
    <property type="entry name" value="GGDEF_dom"/>
</dbReference>
<dbReference type="SMART" id="SM00267">
    <property type="entry name" value="GGDEF"/>
    <property type="match status" value="1"/>
</dbReference>
<dbReference type="SUPFAM" id="SSF52738">
    <property type="entry name" value="Methylesterase CheB, C-terminal domain"/>
    <property type="match status" value="1"/>
</dbReference>
<dbReference type="Proteomes" id="UP000199345">
    <property type="component" value="Unassembled WGS sequence"/>
</dbReference>
<feature type="coiled-coil region" evidence="8">
    <location>
        <begin position="672"/>
        <end position="752"/>
    </location>
</feature>
<keyword evidence="3" id="KW-0489">Methyltransferase</keyword>
<dbReference type="GO" id="GO:0071111">
    <property type="term" value="F:cyclic-guanylate-specific phosphodiesterase activity"/>
    <property type="evidence" value="ECO:0007669"/>
    <property type="project" value="UniProtKB-EC"/>
</dbReference>
<feature type="domain" description="PAS" evidence="10">
    <location>
        <begin position="994"/>
        <end position="1055"/>
    </location>
</feature>
<dbReference type="SMART" id="SM00086">
    <property type="entry name" value="PAC"/>
    <property type="match status" value="2"/>
</dbReference>
<evidence type="ECO:0000256" key="4">
    <source>
        <dbReference type="ARBA" id="ARBA00022679"/>
    </source>
</evidence>
<dbReference type="PANTHER" id="PTHR44757:SF2">
    <property type="entry name" value="BIOFILM ARCHITECTURE MAINTENANCE PROTEIN MBAA"/>
    <property type="match status" value="1"/>
</dbReference>
<dbReference type="PROSITE" id="PS50123">
    <property type="entry name" value="CHER"/>
    <property type="match status" value="1"/>
</dbReference>
<dbReference type="Gene3D" id="3.30.70.270">
    <property type="match status" value="1"/>
</dbReference>
<dbReference type="InterPro" id="IPR001610">
    <property type="entry name" value="PAC"/>
</dbReference>
<dbReference type="SUPFAM" id="SSF55073">
    <property type="entry name" value="Nucleotide cyclase"/>
    <property type="match status" value="1"/>
</dbReference>
<sequence>MINSCGHLHGGHRPGAWREPVRSKDLNRANTNSSSNNNVRLVGIGASAGGLEALRDLMESLPESNCLSYVIAQHVSPTHVSMLINLLSPLTHLTVQDLKDQQLPEPKNVYITPPNNDVILDKGLFRLVKPQHSIGPKPSVNRFFFSLADELKEHAIGIILSGTGSDGASGIKAIKEAGGITIAQNPETAKYDGMPKAALHTGSVDLTLTSSDIGKVLPRLLDHPTDFTELLTTTEHKTDEYGQIYNLVRNYTAFKLDAYKSATIQRRIARRMSILGIHSLSDYAKYLRANKEEAHLLIRDTFISVTYFFRDKEAFAALELIIDKIVNSQANHNIIRCWIPGCASGEEVYSIAMLFEESILKQQRADLQYMIFASDLDDAAVERARVALYPISELETVPKPLLDAYTEKAGDHRRILKSIRNRIVFTRQNVIEDPPFGRMDLISCRNLLIYLTPEAQKKVLQVFHYALNKDGYLFLGKSENLDLHKDLFQTVNGKAHIYMPSGGAVHYSLPISQEVPTVSVEKNKSLINVATSTDYITMRTLEELAQCYAPPSLVIDESNSIVHFEGNLKSFLNFPKGRAEMYLFDMIPSSLRTELRALVYRCRRKSEPAEGSIRTVEIYDKPYPVKLVVRPLEHGKESLLLVSFITINEQQNEKPNPGTETLAEAERDSLIINELEKELTNTRTHLNIVVEELETSNEELQSLNEEMQSANEELQSTNEELQTSNEELQSTNEELLTVNEELQVKTAELEKTSSDLVNVKQSLDFPLIVVDRQLRITQTNNACSEVAALDSVMENSSLNSVQWLIEIPGLYNQVHKVIRENARFENKITHPETDKVFELYVMPYCDSQNEIAGAILLFNNISAQHTAEAAFHESEVKFSQAMQHAPIGICLQSTEGQFMDVNPALCEILGYPREELLRRDVYSVTHSDDLQATLSYVDEMLSGKIDSHYLEKRFIHKKGNIIWTTLHKATIKDYAGAPKYFIALIQDISERKKYEEELRLAANVFSNALDGIIITDDKAIIIKVNKAFENILGYKSEDVVGQHTRILRSHRHDDDFYRAMWQKIHKEGFWHGEIWDRHKDGHIVPVWLSISALKDPAGKTDHYIAVMYDISEQKHYHERINHLAHYDALTQLPNRALFTERLKHALAQAKRSQTKLALLFIDLDHFKQINDTHGHHIGDELLCKVADKLTSIMRATDTVSRLSGDEFTVLIEDNVNEDKARMVAEKILKAMESPFELHSGAIYISASIGITLYPDDGDDIESLLKQADLAMYRSKEAGRNHFHFYTHEMSKRVQERMRLSTDLRETLQKNQLQLYYQPIIDFGSGDYVGAEALLRWKHVDLDWIPPDKFVSVAEDNDLIFTLGEWVLQQAFQQMNAWTEANLNPGILSVNVSGKQLVSNNFLATIDKALSTTKCSPETVTLEITESVIMKESDGASSTLNRLRDLGFGIAIDDFGTGYSSLSYLKRLPVTKLKLDKSFVQDLPDDTNDVAIARAILSMGKSLGLEVIAEGVESSEQHDFLQMEKCKFGQGYYYAKPMPAEKFKKHLMKLSAGT</sequence>
<dbReference type="PROSITE" id="PS50112">
    <property type="entry name" value="PAS"/>
    <property type="match status" value="2"/>
</dbReference>
<dbReference type="SMART" id="SM00138">
    <property type="entry name" value="MeTrc"/>
    <property type="match status" value="1"/>
</dbReference>
<comment type="catalytic activity">
    <reaction evidence="1">
        <text>L-glutamyl-[protein] + S-adenosyl-L-methionine = [protein]-L-glutamate 5-O-methyl ester + S-adenosyl-L-homocysteine</text>
        <dbReference type="Rhea" id="RHEA:24452"/>
        <dbReference type="Rhea" id="RHEA-COMP:10208"/>
        <dbReference type="Rhea" id="RHEA-COMP:10311"/>
        <dbReference type="ChEBI" id="CHEBI:29973"/>
        <dbReference type="ChEBI" id="CHEBI:57856"/>
        <dbReference type="ChEBI" id="CHEBI:59789"/>
        <dbReference type="ChEBI" id="CHEBI:82795"/>
        <dbReference type="EC" id="2.1.1.80"/>
    </reaction>
</comment>
<dbReference type="GO" id="GO:0071732">
    <property type="term" value="P:cellular response to nitric oxide"/>
    <property type="evidence" value="ECO:0007669"/>
    <property type="project" value="UniProtKB-ARBA"/>
</dbReference>
<evidence type="ECO:0000259" key="12">
    <source>
        <dbReference type="PROSITE" id="PS50122"/>
    </source>
</evidence>
<dbReference type="InterPro" id="IPR029787">
    <property type="entry name" value="Nucleotide_cyclase"/>
</dbReference>
<evidence type="ECO:0000259" key="13">
    <source>
        <dbReference type="PROSITE" id="PS50123"/>
    </source>
</evidence>
<dbReference type="OrthoDB" id="9816309at2"/>
<dbReference type="SUPFAM" id="SSF47757">
    <property type="entry name" value="Chemotaxis receptor methyltransferase CheR, N-terminal domain"/>
    <property type="match status" value="1"/>
</dbReference>
<feature type="domain" description="EAL" evidence="14">
    <location>
        <begin position="1296"/>
        <end position="1550"/>
    </location>
</feature>
<dbReference type="GO" id="GO:0032259">
    <property type="term" value="P:methylation"/>
    <property type="evidence" value="ECO:0007669"/>
    <property type="project" value="UniProtKB-KW"/>
</dbReference>
<organism evidence="16 17">
    <name type="scientific">Nitrosomonas marina</name>
    <dbReference type="NCBI Taxonomy" id="917"/>
    <lineage>
        <taxon>Bacteria</taxon>
        <taxon>Pseudomonadati</taxon>
        <taxon>Pseudomonadota</taxon>
        <taxon>Betaproteobacteria</taxon>
        <taxon>Nitrosomonadales</taxon>
        <taxon>Nitrosomonadaceae</taxon>
        <taxon>Nitrosomonas</taxon>
    </lineage>
</organism>
<dbReference type="InterPro" id="IPR035909">
    <property type="entry name" value="CheB_C"/>
</dbReference>
<accession>A0A1H9YHE5</accession>
<dbReference type="Pfam" id="PF01739">
    <property type="entry name" value="CheR"/>
    <property type="match status" value="1"/>
</dbReference>
<dbReference type="PROSITE" id="PS50883">
    <property type="entry name" value="EAL"/>
    <property type="match status" value="1"/>
</dbReference>
<feature type="domain" description="CheR-type methyltransferase" evidence="13">
    <location>
        <begin position="240"/>
        <end position="501"/>
    </location>
</feature>
<dbReference type="InterPro" id="IPR001633">
    <property type="entry name" value="EAL_dom"/>
</dbReference>
<proteinExistence type="predicted"/>
<dbReference type="SMART" id="SM00091">
    <property type="entry name" value="PAS"/>
    <property type="match status" value="3"/>
</dbReference>
<dbReference type="Pfam" id="PF01339">
    <property type="entry name" value="CheB_methylest"/>
    <property type="match status" value="1"/>
</dbReference>
<feature type="active site" evidence="7">
    <location>
        <position position="166"/>
    </location>
</feature>
<keyword evidence="7" id="KW-0145">Chemotaxis</keyword>
<dbReference type="SUPFAM" id="SSF141868">
    <property type="entry name" value="EAL domain-like"/>
    <property type="match status" value="1"/>
</dbReference>
<dbReference type="InterPro" id="IPR036804">
    <property type="entry name" value="CheR_N_sf"/>
</dbReference>
<dbReference type="PANTHER" id="PTHR44757">
    <property type="entry name" value="DIGUANYLATE CYCLASE DGCP"/>
    <property type="match status" value="1"/>
</dbReference>
<feature type="active site" evidence="7">
    <location>
        <position position="47"/>
    </location>
</feature>
<dbReference type="InterPro" id="IPR043128">
    <property type="entry name" value="Rev_trsase/Diguanyl_cyclase"/>
</dbReference>
<dbReference type="NCBIfam" id="TIGR00229">
    <property type="entry name" value="sensory_box"/>
    <property type="match status" value="2"/>
</dbReference>
<evidence type="ECO:0000256" key="7">
    <source>
        <dbReference type="PROSITE-ProRule" id="PRU00050"/>
    </source>
</evidence>
<feature type="region of interest" description="Disordered" evidence="9">
    <location>
        <begin position="1"/>
        <end position="20"/>
    </location>
</feature>
<evidence type="ECO:0000256" key="8">
    <source>
        <dbReference type="SAM" id="Coils"/>
    </source>
</evidence>
<dbReference type="GO" id="GO:0008983">
    <property type="term" value="F:protein-glutamate O-methyltransferase activity"/>
    <property type="evidence" value="ECO:0007669"/>
    <property type="project" value="UniProtKB-EC"/>
</dbReference>
<dbReference type="Pfam" id="PF00990">
    <property type="entry name" value="GGDEF"/>
    <property type="match status" value="1"/>
</dbReference>
<dbReference type="EC" id="2.1.1.80" evidence="2"/>
<evidence type="ECO:0000256" key="1">
    <source>
        <dbReference type="ARBA" id="ARBA00001541"/>
    </source>
</evidence>
<evidence type="ECO:0000259" key="15">
    <source>
        <dbReference type="PROSITE" id="PS50887"/>
    </source>
</evidence>
<dbReference type="SMART" id="SM00052">
    <property type="entry name" value="EAL"/>
    <property type="match status" value="1"/>
</dbReference>
<dbReference type="Gene3D" id="3.40.50.180">
    <property type="entry name" value="Methylesterase CheB, C-terminal domain"/>
    <property type="match status" value="1"/>
</dbReference>
<dbReference type="PRINTS" id="PR00996">
    <property type="entry name" value="CHERMTFRASE"/>
</dbReference>
<reference evidence="17" key="1">
    <citation type="submission" date="2016-10" db="EMBL/GenBank/DDBJ databases">
        <authorList>
            <person name="Varghese N."/>
            <person name="Submissions S."/>
        </authorList>
    </citation>
    <scope>NUCLEOTIDE SEQUENCE [LARGE SCALE GENOMIC DNA]</scope>
    <source>
        <strain evidence="17">Nm71</strain>
    </source>
</reference>
<keyword evidence="7" id="KW-0378">Hydrolase</keyword>
<feature type="domain" description="GGDEF" evidence="15">
    <location>
        <begin position="1154"/>
        <end position="1287"/>
    </location>
</feature>
<dbReference type="PROSITE" id="PS50113">
    <property type="entry name" value="PAC"/>
    <property type="match status" value="2"/>
</dbReference>
<dbReference type="SUPFAM" id="SSF55785">
    <property type="entry name" value="PYP-like sensor domain (PAS domain)"/>
    <property type="match status" value="2"/>
</dbReference>
<dbReference type="NCBIfam" id="TIGR00254">
    <property type="entry name" value="GGDEF"/>
    <property type="match status" value="1"/>
</dbReference>
<dbReference type="Pfam" id="PF03705">
    <property type="entry name" value="CheR_N"/>
    <property type="match status" value="1"/>
</dbReference>
<feature type="domain" description="PAS" evidence="10">
    <location>
        <begin position="874"/>
        <end position="944"/>
    </location>
</feature>
<keyword evidence="17" id="KW-1185">Reference proteome</keyword>
<dbReference type="InterPro" id="IPR052155">
    <property type="entry name" value="Biofilm_reg_signaling"/>
</dbReference>
<evidence type="ECO:0000256" key="2">
    <source>
        <dbReference type="ARBA" id="ARBA00012534"/>
    </source>
</evidence>
<evidence type="ECO:0000259" key="11">
    <source>
        <dbReference type="PROSITE" id="PS50113"/>
    </source>
</evidence>
<gene>
    <name evidence="16" type="ORF">SAMN05216326_1021</name>
</gene>
<dbReference type="InterPro" id="IPR035919">
    <property type="entry name" value="EAL_sf"/>
</dbReference>
<dbReference type="CDD" id="cd01949">
    <property type="entry name" value="GGDEF"/>
    <property type="match status" value="1"/>
</dbReference>
<evidence type="ECO:0000259" key="14">
    <source>
        <dbReference type="PROSITE" id="PS50883"/>
    </source>
</evidence>
<dbReference type="GO" id="GO:0000156">
    <property type="term" value="F:phosphorelay response regulator activity"/>
    <property type="evidence" value="ECO:0007669"/>
    <property type="project" value="InterPro"/>
</dbReference>
<dbReference type="PROSITE" id="PS50887">
    <property type="entry name" value="GGDEF"/>
    <property type="match status" value="1"/>
</dbReference>
<dbReference type="InterPro" id="IPR029063">
    <property type="entry name" value="SAM-dependent_MTases_sf"/>
</dbReference>
<dbReference type="EMBL" id="FOIA01000002">
    <property type="protein sequence ID" value="SES68464.1"/>
    <property type="molecule type" value="Genomic_DNA"/>
</dbReference>
<evidence type="ECO:0000256" key="6">
    <source>
        <dbReference type="ARBA" id="ARBA00051114"/>
    </source>
</evidence>
<evidence type="ECO:0000256" key="5">
    <source>
        <dbReference type="ARBA" id="ARBA00022691"/>
    </source>
</evidence>
<dbReference type="Gene3D" id="1.10.155.10">
    <property type="entry name" value="Chemotaxis receptor methyltransferase CheR, N-terminal domain"/>
    <property type="match status" value="1"/>
</dbReference>
<dbReference type="Pfam" id="PF13596">
    <property type="entry name" value="PAS_10"/>
    <property type="match status" value="1"/>
</dbReference>
<dbReference type="InterPro" id="IPR035965">
    <property type="entry name" value="PAS-like_dom_sf"/>
</dbReference>
<dbReference type="GO" id="GO:0005737">
    <property type="term" value="C:cytoplasm"/>
    <property type="evidence" value="ECO:0007669"/>
    <property type="project" value="InterPro"/>
</dbReference>
<dbReference type="InterPro" id="IPR022642">
    <property type="entry name" value="CheR_C"/>
</dbReference>
<dbReference type="PROSITE" id="PS50122">
    <property type="entry name" value="CHEB"/>
    <property type="match status" value="1"/>
</dbReference>
<dbReference type="InterPro" id="IPR000673">
    <property type="entry name" value="Sig_transdc_resp-reg_Me-estase"/>
</dbReference>
<dbReference type="Gene3D" id="3.40.50.150">
    <property type="entry name" value="Vaccinia Virus protein VP39"/>
    <property type="match status" value="1"/>
</dbReference>
<evidence type="ECO:0000313" key="17">
    <source>
        <dbReference type="Proteomes" id="UP000199345"/>
    </source>
</evidence>
<dbReference type="Pfam" id="PF00563">
    <property type="entry name" value="EAL"/>
    <property type="match status" value="1"/>
</dbReference>
<feature type="domain" description="PAC" evidence="11">
    <location>
        <begin position="1070"/>
        <end position="1122"/>
    </location>
</feature>
<dbReference type="InterPro" id="IPR000014">
    <property type="entry name" value="PAS"/>
</dbReference>
<dbReference type="CDD" id="cd00130">
    <property type="entry name" value="PAS"/>
    <property type="match status" value="2"/>
</dbReference>
<dbReference type="Gene3D" id="3.30.450.20">
    <property type="entry name" value="PAS domain"/>
    <property type="match status" value="3"/>
</dbReference>
<feature type="domain" description="CheB-type methylesterase" evidence="12">
    <location>
        <begin position="35"/>
        <end position="224"/>
    </location>
</feature>
<keyword evidence="4" id="KW-0808">Transferase</keyword>
<dbReference type="FunFam" id="3.30.70.270:FF:000001">
    <property type="entry name" value="Diguanylate cyclase domain protein"/>
    <property type="match status" value="1"/>
</dbReference>
<evidence type="ECO:0000313" key="16">
    <source>
        <dbReference type="EMBL" id="SES68464.1"/>
    </source>
</evidence>
<evidence type="ECO:0000259" key="10">
    <source>
        <dbReference type="PROSITE" id="PS50112"/>
    </source>
</evidence>
<dbReference type="InterPro" id="IPR000700">
    <property type="entry name" value="PAS-assoc_C"/>
</dbReference>
<dbReference type="InterPro" id="IPR000780">
    <property type="entry name" value="CheR_MeTrfase"/>
</dbReference>
<dbReference type="GO" id="GO:0006935">
    <property type="term" value="P:chemotaxis"/>
    <property type="evidence" value="ECO:0007669"/>
    <property type="project" value="UniProtKB-UniRule"/>
</dbReference>
<evidence type="ECO:0000256" key="9">
    <source>
        <dbReference type="SAM" id="MobiDB-lite"/>
    </source>
</evidence>
<dbReference type="Pfam" id="PF13426">
    <property type="entry name" value="PAS_9"/>
    <property type="match status" value="2"/>
</dbReference>
<dbReference type="CDD" id="cd16434">
    <property type="entry name" value="CheB-CheR_fusion"/>
    <property type="match status" value="1"/>
</dbReference>
<comment type="catalytic activity">
    <reaction evidence="6">
        <text>3',3'-c-di-GMP + H2O = 5'-phosphoguanylyl(3'-&gt;5')guanosine + H(+)</text>
        <dbReference type="Rhea" id="RHEA:24902"/>
        <dbReference type="ChEBI" id="CHEBI:15377"/>
        <dbReference type="ChEBI" id="CHEBI:15378"/>
        <dbReference type="ChEBI" id="CHEBI:58754"/>
        <dbReference type="ChEBI" id="CHEBI:58805"/>
        <dbReference type="EC" id="3.1.4.52"/>
    </reaction>
    <physiologicalReaction direction="left-to-right" evidence="6">
        <dbReference type="Rhea" id="RHEA:24903"/>
    </physiologicalReaction>
</comment>
<keyword evidence="8" id="KW-0175">Coiled coil</keyword>
<dbReference type="FunFam" id="3.20.20.450:FF:000001">
    <property type="entry name" value="Cyclic di-GMP phosphodiesterase yahA"/>
    <property type="match status" value="1"/>
</dbReference>
<feature type="active site" evidence="7">
    <location>
        <position position="74"/>
    </location>
</feature>
<dbReference type="SUPFAM" id="SSF53335">
    <property type="entry name" value="S-adenosyl-L-methionine-dependent methyltransferases"/>
    <property type="match status" value="1"/>
</dbReference>
<keyword evidence="5" id="KW-0949">S-adenosyl-L-methionine</keyword>